<reference evidence="2" key="1">
    <citation type="journal article" date="2019" name="Int. J. Syst. Evol. Microbiol.">
        <title>The Global Catalogue of Microorganisms (GCM) 10K type strain sequencing project: providing services to taxonomists for standard genome sequencing and annotation.</title>
        <authorList>
            <consortium name="The Broad Institute Genomics Platform"/>
            <consortium name="The Broad Institute Genome Sequencing Center for Infectious Disease"/>
            <person name="Wu L."/>
            <person name="Ma J."/>
        </authorList>
    </citation>
    <scope>NUCLEOTIDE SEQUENCE [LARGE SCALE GENOMIC DNA]</scope>
    <source>
        <strain evidence="2">JCM 17338</strain>
    </source>
</reference>
<dbReference type="RefSeq" id="WP_344765096.1">
    <property type="nucleotide sequence ID" value="NZ_BAABAK010000003.1"/>
</dbReference>
<gene>
    <name evidence="1" type="ORF">GCM10022246_07780</name>
</gene>
<accession>A0ABP7NXN4</accession>
<dbReference type="Proteomes" id="UP001501081">
    <property type="component" value="Unassembled WGS sequence"/>
</dbReference>
<dbReference type="SUPFAM" id="SSF53448">
    <property type="entry name" value="Nucleotide-diphospho-sugar transferases"/>
    <property type="match status" value="1"/>
</dbReference>
<evidence type="ECO:0008006" key="3">
    <source>
        <dbReference type="Google" id="ProtNLM"/>
    </source>
</evidence>
<organism evidence="1 2">
    <name type="scientific">Pedobacter ginsengiterrae</name>
    <dbReference type="NCBI Taxonomy" id="871696"/>
    <lineage>
        <taxon>Bacteria</taxon>
        <taxon>Pseudomonadati</taxon>
        <taxon>Bacteroidota</taxon>
        <taxon>Sphingobacteriia</taxon>
        <taxon>Sphingobacteriales</taxon>
        <taxon>Sphingobacteriaceae</taxon>
        <taxon>Pedobacter</taxon>
    </lineage>
</organism>
<evidence type="ECO:0000313" key="1">
    <source>
        <dbReference type="EMBL" id="GAA3956266.1"/>
    </source>
</evidence>
<dbReference type="Gene3D" id="3.90.550.10">
    <property type="entry name" value="Spore Coat Polysaccharide Biosynthesis Protein SpsA, Chain A"/>
    <property type="match status" value="1"/>
</dbReference>
<comment type="caution">
    <text evidence="1">The sequence shown here is derived from an EMBL/GenBank/DDBJ whole genome shotgun (WGS) entry which is preliminary data.</text>
</comment>
<sequence>MIAFTICSNNYLSKARVLVNSIKKKSEAVVYLFLADQKSNKINYEQLGFDKILTPDQLKIPNLQWQLENYNIVEFNTAIKGAAFNYLFEYTDAQTIYYFDPDIKVYQSLNNFEKFWKKKSILLTPHILKPVPFDGLFPQENLFLNHGIYNLGFLGLKRSEISEKFLHWWCERLNEKCIIDLKEGYFTDQIWLNLVPSLFKEVLVIDHPGFNAAYWNLHDRTIHLEAGKFIVNTTEDLFFYHFSSFDKKLEQLMPRADGRFTFQNRPEMKSLYLDYLNDINYHSNVSYESVKYYNSSYPIPKKVPSLITRLLAKISREIKMKI</sequence>
<dbReference type="EMBL" id="BAABAK010000003">
    <property type="protein sequence ID" value="GAA3956266.1"/>
    <property type="molecule type" value="Genomic_DNA"/>
</dbReference>
<proteinExistence type="predicted"/>
<protein>
    <recommendedName>
        <fullName evidence="3">Glycosyl transferase</fullName>
    </recommendedName>
</protein>
<keyword evidence="2" id="KW-1185">Reference proteome</keyword>
<name>A0ABP7NXN4_9SPHI</name>
<evidence type="ECO:0000313" key="2">
    <source>
        <dbReference type="Proteomes" id="UP001501081"/>
    </source>
</evidence>
<dbReference type="InterPro" id="IPR029044">
    <property type="entry name" value="Nucleotide-diphossugar_trans"/>
</dbReference>